<keyword evidence="3" id="KW-1185">Reference proteome</keyword>
<dbReference type="Proteomes" id="UP001177023">
    <property type="component" value="Unassembled WGS sequence"/>
</dbReference>
<protein>
    <submittedName>
        <fullName evidence="2">Uncharacterized protein</fullName>
    </submittedName>
</protein>
<evidence type="ECO:0000256" key="1">
    <source>
        <dbReference type="SAM" id="MobiDB-lite"/>
    </source>
</evidence>
<dbReference type="EMBL" id="CATQJA010002600">
    <property type="protein sequence ID" value="CAJ0572548.1"/>
    <property type="molecule type" value="Genomic_DNA"/>
</dbReference>
<feature type="compositionally biased region" description="Basic and acidic residues" evidence="1">
    <location>
        <begin position="334"/>
        <end position="344"/>
    </location>
</feature>
<accession>A0AA36FY71</accession>
<dbReference type="AlphaFoldDB" id="A0AA36FY71"/>
<reference evidence="2" key="1">
    <citation type="submission" date="2023-06" db="EMBL/GenBank/DDBJ databases">
        <authorList>
            <person name="Delattre M."/>
        </authorList>
    </citation>
    <scope>NUCLEOTIDE SEQUENCE</scope>
    <source>
        <strain evidence="2">AF72</strain>
    </source>
</reference>
<organism evidence="2 3">
    <name type="scientific">Mesorhabditis spiculigera</name>
    <dbReference type="NCBI Taxonomy" id="96644"/>
    <lineage>
        <taxon>Eukaryota</taxon>
        <taxon>Metazoa</taxon>
        <taxon>Ecdysozoa</taxon>
        <taxon>Nematoda</taxon>
        <taxon>Chromadorea</taxon>
        <taxon>Rhabditida</taxon>
        <taxon>Rhabditina</taxon>
        <taxon>Rhabditomorpha</taxon>
        <taxon>Rhabditoidea</taxon>
        <taxon>Rhabditidae</taxon>
        <taxon>Mesorhabditinae</taxon>
        <taxon>Mesorhabditis</taxon>
    </lineage>
</organism>
<name>A0AA36FY71_9BILA</name>
<evidence type="ECO:0000313" key="2">
    <source>
        <dbReference type="EMBL" id="CAJ0572548.1"/>
    </source>
</evidence>
<feature type="non-terminal residue" evidence="2">
    <location>
        <position position="546"/>
    </location>
</feature>
<sequence>MASPNIGQNLNYGVVCSKATSGTLFVRFIHGQLMLSPQSQNMSAKGPAAKIGDIVAFSWQKYPDLDACVGVIDRYQVVPPEKQKNSFRAYLRTTNGATAQSVVVSCELRYLRKEDGVSTFINEYLGKVYDDRRKIHNNALTENGIYQCLISRFDDPRQKLHYWMVVHCQFFPETILKGPFPGYATRLPSSEHAFVWPTTGYSKRPIQITMETMSGFHESNLGRFVNYWLIPKSQTIGLMRIADAQPPLRRDNNLCLVSILCTYTGQKNRMGTCDVLRSDLYHWIEDRHGVARNIGMSSGDTAHFWCMLDVSSTNPGYADWVIHELDTERKKDVRKDNRKLEGPKKNMAAGSSVGHYASKRDGISYDLPSLEQQDHQGFDPYAPLDAYSHQLDYNPVAEDTHSGQINDWLDKSNALWERVSLPNNGLMQQDPEADDPWNSIEDILEDAVKRTEKRTDVFPSVGLDGHVAQDHPLKLAAPNALNLLPGPQPPTPDHRDASELEDAEGSNKRLITVIRQLFKDPKVRLASRQSDSTLFGELTELLAFTQ</sequence>
<feature type="region of interest" description="Disordered" evidence="1">
    <location>
        <begin position="482"/>
        <end position="504"/>
    </location>
</feature>
<feature type="region of interest" description="Disordered" evidence="1">
    <location>
        <begin position="334"/>
        <end position="353"/>
    </location>
</feature>
<proteinExistence type="predicted"/>
<evidence type="ECO:0000313" key="3">
    <source>
        <dbReference type="Proteomes" id="UP001177023"/>
    </source>
</evidence>
<comment type="caution">
    <text evidence="2">The sequence shown here is derived from an EMBL/GenBank/DDBJ whole genome shotgun (WGS) entry which is preliminary data.</text>
</comment>
<gene>
    <name evidence="2" type="ORF">MSPICULIGERA_LOCUS10932</name>
</gene>